<dbReference type="GO" id="GO:0016757">
    <property type="term" value="F:glycosyltransferase activity"/>
    <property type="evidence" value="ECO:0007669"/>
    <property type="project" value="UniProtKB-KW"/>
</dbReference>
<evidence type="ECO:0000313" key="1">
    <source>
        <dbReference type="EMBL" id="MBP2189488.1"/>
    </source>
</evidence>
<evidence type="ECO:0000313" key="2">
    <source>
        <dbReference type="Proteomes" id="UP001519325"/>
    </source>
</evidence>
<dbReference type="RefSeq" id="WP_209888243.1">
    <property type="nucleotide sequence ID" value="NZ_JAGGMR010000001.1"/>
</dbReference>
<name>A0ABS4QEG3_9NOCA</name>
<organism evidence="1 2">
    <name type="scientific">Nocardia goodfellowii</name>
    <dbReference type="NCBI Taxonomy" id="882446"/>
    <lineage>
        <taxon>Bacteria</taxon>
        <taxon>Bacillati</taxon>
        <taxon>Actinomycetota</taxon>
        <taxon>Actinomycetes</taxon>
        <taxon>Mycobacteriales</taxon>
        <taxon>Nocardiaceae</taxon>
        <taxon>Nocardia</taxon>
    </lineage>
</organism>
<dbReference type="Pfam" id="PF13376">
    <property type="entry name" value="OmdA"/>
    <property type="match status" value="1"/>
</dbReference>
<dbReference type="Proteomes" id="UP001519325">
    <property type="component" value="Unassembled WGS sequence"/>
</dbReference>
<reference evidence="1 2" key="1">
    <citation type="submission" date="2021-03" db="EMBL/GenBank/DDBJ databases">
        <title>Sequencing the genomes of 1000 actinobacteria strains.</title>
        <authorList>
            <person name="Klenk H.-P."/>
        </authorList>
    </citation>
    <scope>NUCLEOTIDE SEQUENCE [LARGE SCALE GENOMIC DNA]</scope>
    <source>
        <strain evidence="1 2">DSM 45516</strain>
    </source>
</reference>
<gene>
    <name evidence="1" type="ORF">BJ987_002389</name>
</gene>
<proteinExistence type="predicted"/>
<dbReference type="EMBL" id="JAGGMR010000001">
    <property type="protein sequence ID" value="MBP2189488.1"/>
    <property type="molecule type" value="Genomic_DNA"/>
</dbReference>
<keyword evidence="2" id="KW-1185">Reference proteome</keyword>
<comment type="caution">
    <text evidence="1">The sequence shown here is derived from an EMBL/GenBank/DDBJ whole genome shotgun (WGS) entry which is preliminary data.</text>
</comment>
<protein>
    <submittedName>
        <fullName evidence="1">Hypoxanthine phosphoribosyltransferase</fullName>
    </submittedName>
</protein>
<sequence length="73" mass="7777">MQRFEAVIEAGARGGAYVPMPPEVMSALGRGGPTPGRARNSCTDRRQLVAAITEAKRPKVRARRIEKAVAASS</sequence>
<keyword evidence="1" id="KW-0808">Transferase</keyword>
<keyword evidence="1" id="KW-0328">Glycosyltransferase</keyword>
<accession>A0ABS4QEG3</accession>